<dbReference type="Pfam" id="PF13585">
    <property type="entry name" value="CHU_C"/>
    <property type="match status" value="1"/>
</dbReference>
<dbReference type="InterPro" id="IPR025667">
    <property type="entry name" value="SprB_repeat"/>
</dbReference>
<dbReference type="EMBL" id="DRGL01000043">
    <property type="protein sequence ID" value="HEA21647.1"/>
    <property type="molecule type" value="Genomic_DNA"/>
</dbReference>
<organism evidence="1">
    <name type="scientific">Pricia antarctica</name>
    <dbReference type="NCBI Taxonomy" id="641691"/>
    <lineage>
        <taxon>Bacteria</taxon>
        <taxon>Pseudomonadati</taxon>
        <taxon>Bacteroidota</taxon>
        <taxon>Flavobacteriia</taxon>
        <taxon>Flavobacteriales</taxon>
        <taxon>Flavobacteriaceae</taxon>
        <taxon>Pricia</taxon>
    </lineage>
</organism>
<protein>
    <submittedName>
        <fullName evidence="1">T9SS type B sorting domain-containing protein</fullName>
    </submittedName>
</protein>
<sequence>MLPKNPRHLLYAFVLLIFSVIGTTAIAKNKVHIILTEVASVIVDIASIEEDAKSTTIAESKKTLNTKSGVTGKAVAPILMTPIQGADDVVVCSADGRSIARFILCGDSDNRTISLSGGPYTTVSWEILDGTAPNTNAECPNTNPSNYSQVSPNQTFLLNASSVPASTGAEYRVLADGVVYYFEVVKSTIEYDVLKKNFVCNNPGRIEITGLPNSYQFRVRQGSNPFGPYGSSSIFSNLNPGSYQVQARLNIGGSVCEYLLDPIQIEAVDIAIEVTFTNPVCSGENGTITATVNSAVPGPYVYTLLDENGAEIEFTSTISSNSYTFGAVSEGTYAVQVETNDCKEDIPNGIAAPIQDTDTSGNPIEVGTGLDPITVITDTNGMSFGCADITSIDIDVTPTGGSGSYRYTVSDGGDSGPGFFSGTRPYTVFTPGTYTFFIEDDQGCTAEKSEYVAELSPPDVTATDIVGTCTNGGGKVAFNVTNPRGFNLEFRATNTAGDPFTSSSTIPVPDATYSIVEVRYTQGAFTCTLALPAVTVTSAGGLSSSASLIQDYTCGNGEGIIEFVTATGGSGFGYMYSVDNVTYQTGLTFGGLTPGSTYIPYVRDDAGCYQALAPITVTEPVPPTNVIFIQDDLDCASGTSRVTIDVQPSSFAVAQYEIISSSPTTTLPPAQPSNVFPGLDLDTFYQFQITDANGCTYTENFTTGGFSSIRAQVKSGGDRRVCPTATDGTGAFLVDGFDTDYDYVITYTPTVGPPVTQSSGTGETNFEIVITGLGAGTYEISVTDNDTNCISAASFDVVEPANPLSITGNVTAMSCQNGNVGRVQATGLDGFGGYRYQLTWPSPSTTVQGPKTGRTFSNLTVEGEYILTVIDSEGCTAETRFTLSNVNAPTITLDTADYCYSATNDGEITVTSGAGTAALSTHRYRINGGPLQTPGTVGTFTFTNLFPGNYIIEVVDDANCSASLPTVRIPPQIQVNLDVTSEIPCGNDGEMEISISGGDISNLSATSYTIEFESATPFSPYAPVTGHSGVPLPSGVFQYTVPFSADGNYRVTVTDTNGCSIVSAPITFEQPTNIDATHRIVGPSCGDPNSGFVEIIPTVSSGVPPFEVVFAPAPSPGVLVADPNNPDPTNTYSFSSQNIYSGLAAGFYEYVVKDARDCVTSPVTRIEVITDPIAAVDASITPIDATCSTGNLSGGVTINPMLSPGVPNYTITIEDNFGNSFITLTNVAPGDLPLAIEDPSLVPGNYQVIVVDSRGCIDQEDLFIDTTNLDIIPDLPPAPVVCTPGGTTICVDIVNGSGNYEIRLVTSPSSPFQNPNNTPTRHCFNNLLFGVSYTVEVRDTTTGCTYEEVITLPDSPGIDVDILVDGLTCRNGNVGVNYNITSGTAPFDVIITNLNDGTVVYNVTGSSLLTLAADLSVPAGRYGVSVVDSAAPSCSGGDEGEAILNLPRVDIIENQNANCNALGQITVRANGGTAPYEYAFIEQGTLPLGNIPPLSDFDSSPTQALAGSLTGVIYDIWVLDGAGCPATTSAAMIQLNPDLPEPTIMVNNQCDVTPPPTGWDITIEMPGDIDTPTFTLNGITQTPVYTPGVPTQATFNVGSIGRYPVHIIDANGCDIDTVAEVFQVLSASGDFIGIGPNCENPDGTIRITANGGSGNFNYVLSGVDFLGNPISRSILDDGDDSIHNFTVDFTNLPPGDYEVEVEDQVVTGGSPVGPCTFIVDGIFRSQPIQPDIDDTGATNISCNGLNDGSIGVSLIVDPVPDNNPTIKEYNLYNSDLASMPSNYDVTSRIDNNVSGAFENLGPGIYVVEVVTDRNCYDREEVTIIDPPVFGIEVSADPLVCNPNANQYSTTFIRTTIANSGADIGNGGPYGYKIDATDSYQASPDFLIVDNGTDQTITVYAIDDNGCESNATITILAPNDVTATITQVRAMDCELPERIRITVTNSSNFIIQDQGSSVSPVTDVSGTSVVEFDLPQVAGEYRLQINDVAGCTYPLEPYIVTEPVLPTATIRQNEPVGCLGATDGILEIEITNLASLVGFSGIYDYIVYDAADPGFSGGAFGTPVAGNSSGTIDISSAGNPATITGLPTGNLRVVIHESNKTVTACNIFSNASFIDTPSEQLRITTLEEIGRVGCNNDLGEIVANTTGGWDNSPYVYRLEYFDGSNYVPSTSAAYATFASNGSNNRFTGLSSGNYRVTVRDIEACEHSETVILNPVDPIEAEARIDRQLECPSGNDAVIVAVEPGTTNPGAIGGVSGGGYQYRLLRIDPTNLDPANPGALDLTDPANIISTTGQQNEPEFEGSAGTGVISGGWYAIEIVSTLNCQSFTVPIQVVPPPAIEPALIQTSVPACGNIATMLIRVNNPQGGTYEYRRIYPDTHPMYVPPGDPSIVWLPVDEIDANGLPVKRDIPGTVNESYRYEVRRNGTSTSCLARKTRGITITEAEPLVLEPTSPTFDVSCAYEVDGRIEAIATGGTGIYEFRVYDSDPGADAFAALPLTTYENRAMQDFGTFENLDAGDYWISVISRQNCGVVQGPFTIAPAAPVIITQSATPTTCFGESDGTITMNVTSATPGLVKFSIEPNLSEFFSDPDNPMTYTFTDLAPRPFGDGPGYIVLAQDAEGCPQTFEIYVETPEELSVTDVTTNPETCIAAADGSAQLFIEGGTPFVDNTDPMNPVEYYQTRLIGPTSDGTEVFLRNDNLIFQNLAGGVSYIVFVQDANMCGTFVEVPIEIGVDLTAEPIVQYGCEVIFPNSTARVELEDNTRISEILFALDPINPSDAVTAIATTERAWGDLPAGEHIVYIYHENGCTNTVEFTIEAYEPLTLEAQKTGPNELTAIAGGGFGGYEYFFNGESYGDENVYTTTESGMVEVRVVDQNGCVAVASIPFEFTGMLELPQFFTPNGDNENDFWSPKNREFFPNIEVIIYDRYGRVVAELDQVSKWDGLYDGKELPSGDYWYVVNQNDKRSTRYVGHFTLYR</sequence>
<gene>
    <name evidence="1" type="ORF">ENH87_12095</name>
</gene>
<comment type="caution">
    <text evidence="1">The sequence shown here is derived from an EMBL/GenBank/DDBJ whole genome shotgun (WGS) entry which is preliminary data.</text>
</comment>
<dbReference type="Pfam" id="PF13573">
    <property type="entry name" value="SprB"/>
    <property type="match status" value="1"/>
</dbReference>
<proteinExistence type="predicted"/>
<dbReference type="NCBIfam" id="TIGR04131">
    <property type="entry name" value="Bac_Flav_CTERM"/>
    <property type="match status" value="1"/>
</dbReference>
<reference evidence="1" key="1">
    <citation type="journal article" date="2020" name="mSystems">
        <title>Genome- and Community-Level Interaction Insights into Carbon Utilization and Element Cycling Functions of Hydrothermarchaeota in Hydrothermal Sediment.</title>
        <authorList>
            <person name="Zhou Z."/>
            <person name="Liu Y."/>
            <person name="Xu W."/>
            <person name="Pan J."/>
            <person name="Luo Z.H."/>
            <person name="Li M."/>
        </authorList>
    </citation>
    <scope>NUCLEOTIDE SEQUENCE [LARGE SCALE GENOMIC DNA]</scope>
    <source>
        <strain evidence="1">HyVt-345</strain>
    </source>
</reference>
<accession>A0A831VS45</accession>
<evidence type="ECO:0000313" key="1">
    <source>
        <dbReference type="EMBL" id="HEA21647.1"/>
    </source>
</evidence>
<dbReference type="Proteomes" id="UP000886191">
    <property type="component" value="Unassembled WGS sequence"/>
</dbReference>
<name>A0A831VS45_9FLAO</name>
<dbReference type="InterPro" id="IPR026341">
    <property type="entry name" value="T9SS_type_B"/>
</dbReference>